<evidence type="ECO:0000313" key="1">
    <source>
        <dbReference type="EMBL" id="GLS46577.1"/>
    </source>
</evidence>
<dbReference type="AlphaFoldDB" id="A0A7W6ALC9"/>
<dbReference type="Gene3D" id="2.30.130.30">
    <property type="entry name" value="Hypothetical protein"/>
    <property type="match status" value="1"/>
</dbReference>
<dbReference type="EMBL" id="BSPG01000045">
    <property type="protein sequence ID" value="GLS46577.1"/>
    <property type="molecule type" value="Genomic_DNA"/>
</dbReference>
<accession>A0A7W6ALC9</accession>
<reference evidence="4" key="2">
    <citation type="journal article" date="2019" name="Int. J. Syst. Evol. Microbiol.">
        <title>The Global Catalogue of Microorganisms (GCM) 10K type strain sequencing project: providing services to taxonomists for standard genome sequencing and annotation.</title>
        <authorList>
            <consortium name="The Broad Institute Genomics Platform"/>
            <consortium name="The Broad Institute Genome Sequencing Center for Infectious Disease"/>
            <person name="Wu L."/>
            <person name="Ma J."/>
        </authorList>
    </citation>
    <scope>NUCLEOTIDE SEQUENCE [LARGE SCALE GENOMIC DNA]</scope>
    <source>
        <strain evidence="4">NBRC 107710</strain>
    </source>
</reference>
<gene>
    <name evidence="1" type="ORF">GCM10007884_45710</name>
    <name evidence="2" type="ORF">GGR33_005128</name>
</gene>
<dbReference type="Proteomes" id="UP001156881">
    <property type="component" value="Unassembled WGS sequence"/>
</dbReference>
<evidence type="ECO:0000313" key="3">
    <source>
        <dbReference type="Proteomes" id="UP000517759"/>
    </source>
</evidence>
<reference evidence="1" key="1">
    <citation type="journal article" date="2014" name="Int. J. Syst. Evol. Microbiol.">
        <title>Complete genome of a new Firmicutes species belonging to the dominant human colonic microbiota ('Ruminococcus bicirculans') reveals two chromosomes and a selective capacity to utilize plant glucans.</title>
        <authorList>
            <consortium name="NISC Comparative Sequencing Program"/>
            <person name="Wegmann U."/>
            <person name="Louis P."/>
            <person name="Goesmann A."/>
            <person name="Henrissat B."/>
            <person name="Duncan S.H."/>
            <person name="Flint H.J."/>
        </authorList>
    </citation>
    <scope>NUCLEOTIDE SEQUENCE</scope>
    <source>
        <strain evidence="1">NBRC 107710</strain>
    </source>
</reference>
<reference evidence="1" key="4">
    <citation type="submission" date="2023-01" db="EMBL/GenBank/DDBJ databases">
        <title>Draft genome sequence of Methylobacterium brachythecii strain NBRC 107710.</title>
        <authorList>
            <person name="Sun Q."/>
            <person name="Mori K."/>
        </authorList>
    </citation>
    <scope>NUCLEOTIDE SEQUENCE</scope>
    <source>
        <strain evidence="1">NBRC 107710</strain>
    </source>
</reference>
<dbReference type="Proteomes" id="UP000517759">
    <property type="component" value="Unassembled WGS sequence"/>
</dbReference>
<name>A0A7W6ALC9_9HYPH</name>
<dbReference type="SUPFAM" id="SSF88697">
    <property type="entry name" value="PUA domain-like"/>
    <property type="match status" value="1"/>
</dbReference>
<protein>
    <recommendedName>
        <fullName evidence="5">ASCH domain-containing protein</fullName>
    </recommendedName>
</protein>
<dbReference type="InterPro" id="IPR015947">
    <property type="entry name" value="PUA-like_sf"/>
</dbReference>
<dbReference type="EMBL" id="JACIDN010000014">
    <property type="protein sequence ID" value="MBB3905588.1"/>
    <property type="molecule type" value="Genomic_DNA"/>
</dbReference>
<evidence type="ECO:0008006" key="5">
    <source>
        <dbReference type="Google" id="ProtNLM"/>
    </source>
</evidence>
<comment type="caution">
    <text evidence="2">The sequence shown here is derived from an EMBL/GenBank/DDBJ whole genome shotgun (WGS) entry which is preliminary data.</text>
</comment>
<organism evidence="2 3">
    <name type="scientific">Methylobacterium brachythecii</name>
    <dbReference type="NCBI Taxonomy" id="1176177"/>
    <lineage>
        <taxon>Bacteria</taxon>
        <taxon>Pseudomonadati</taxon>
        <taxon>Pseudomonadota</taxon>
        <taxon>Alphaproteobacteria</taxon>
        <taxon>Hyphomicrobiales</taxon>
        <taxon>Methylobacteriaceae</taxon>
        <taxon>Methylobacterium</taxon>
    </lineage>
</organism>
<proteinExistence type="predicted"/>
<sequence length="138" mass="15605">MGPVKALSVMQPWTWLLANRHKPIENRDWRCHYRGRVLLHAGKKVDRDAMRELRAGFHPVTGERLEIEFPDEFETGGIVGEAVVVDCVDRSDSSWFVGKFGIVMRDAKPLPFRPCKGALGFFVPEFAPSPQTAREAGR</sequence>
<evidence type="ECO:0000313" key="4">
    <source>
        <dbReference type="Proteomes" id="UP001156881"/>
    </source>
</evidence>
<reference evidence="2 3" key="3">
    <citation type="submission" date="2020-08" db="EMBL/GenBank/DDBJ databases">
        <title>Genomic Encyclopedia of Type Strains, Phase IV (KMG-IV): sequencing the most valuable type-strain genomes for metagenomic binning, comparative biology and taxonomic classification.</title>
        <authorList>
            <person name="Goeker M."/>
        </authorList>
    </citation>
    <scope>NUCLEOTIDE SEQUENCE [LARGE SCALE GENOMIC DNA]</scope>
    <source>
        <strain evidence="2 3">DSM 24105</strain>
    </source>
</reference>
<evidence type="ECO:0000313" key="2">
    <source>
        <dbReference type="EMBL" id="MBB3905588.1"/>
    </source>
</evidence>
<keyword evidence="4" id="KW-1185">Reference proteome</keyword>
<dbReference type="RefSeq" id="WP_183513563.1">
    <property type="nucleotide sequence ID" value="NZ_BSPG01000045.1"/>
</dbReference>
<dbReference type="CDD" id="cd06554">
    <property type="entry name" value="ASCH_ASC-1_like"/>
    <property type="match status" value="1"/>
</dbReference>